<dbReference type="EMBL" id="JAHJDP010000001">
    <property type="protein sequence ID" value="MBU2689286.1"/>
    <property type="molecule type" value="Genomic_DNA"/>
</dbReference>
<name>A0A948RRJ6_UNCEI</name>
<evidence type="ECO:0000313" key="2">
    <source>
        <dbReference type="Proteomes" id="UP000777784"/>
    </source>
</evidence>
<reference evidence="1" key="1">
    <citation type="submission" date="2021-05" db="EMBL/GenBank/DDBJ databases">
        <title>Energy efficiency and biological interactions define the core microbiome of deep oligotrophic groundwater.</title>
        <authorList>
            <person name="Mehrshad M."/>
            <person name="Lopez-Fernandez M."/>
            <person name="Bell E."/>
            <person name="Bernier-Latmani R."/>
            <person name="Bertilsson S."/>
            <person name="Dopson M."/>
        </authorList>
    </citation>
    <scope>NUCLEOTIDE SEQUENCE</scope>
    <source>
        <strain evidence="1">Modern_marine.mb.64</strain>
    </source>
</reference>
<sequence>MSGELLPRSEDGGGGTIAIDLYLDVSESMRGFAAVDTSSYLRVLRQVLDQVTTADYDLRPFSFSERTELITPFSWDRIKNPLFYSGASTDLPSLLESIAEDSSRTSISVVVSDLVVSMINEDEYSTVTALNAILHKCEETLLLGFRSEFIGTYFIETPPKGRIDNVDLRLEDKHSGRPFFLLIVANSTEMLERFSRTTLDSLEVSLRYNPRDYPVLVENVKPYDCYENRENEIRIFDVPEWSVDESGYSRYTGTFVHLNASNQEKSRLCLQMRFGGDLKIWSLDALDCRCWHTRYAREGIWDAKRSVRIDQMTVVDSLEKGVAILAYDFPSLERNTWDAFLISFRPGEGNLRFPEWVSSWSTRDDRERSELSRTLYLELLIRAMQNSVLDELRFHDQVIFLTRS</sequence>
<evidence type="ECO:0000313" key="1">
    <source>
        <dbReference type="EMBL" id="MBU2689286.1"/>
    </source>
</evidence>
<comment type="caution">
    <text evidence="1">The sequence shown here is derived from an EMBL/GenBank/DDBJ whole genome shotgun (WGS) entry which is preliminary data.</text>
</comment>
<accession>A0A948RRJ6</accession>
<protein>
    <submittedName>
        <fullName evidence="1">Uncharacterized protein</fullName>
    </submittedName>
</protein>
<proteinExistence type="predicted"/>
<dbReference type="Proteomes" id="UP000777784">
    <property type="component" value="Unassembled WGS sequence"/>
</dbReference>
<organism evidence="1 2">
    <name type="scientific">Eiseniibacteriota bacterium</name>
    <dbReference type="NCBI Taxonomy" id="2212470"/>
    <lineage>
        <taxon>Bacteria</taxon>
        <taxon>Candidatus Eiseniibacteriota</taxon>
    </lineage>
</organism>
<dbReference type="AlphaFoldDB" id="A0A948RRJ6"/>
<gene>
    <name evidence="1" type="ORF">KJ970_00020</name>
</gene>